<comment type="subcellular location">
    <subcellularLocation>
        <location evidence="1">Cell membrane</location>
        <topology evidence="1">Multi-pass membrane protein</topology>
    </subcellularLocation>
</comment>
<sequence length="417" mass="43000">MTSSASDTAPATTPMWTRRGTAAYRRISVALFLAGFATFSLLYGVQPLLPAIAQAFGVSPAESSLALSLSTGMLAFAILGAGAVSSAVARRPLMGASMCAAAVLNIVAALVPDWHALLVARAVAGFVLGGVPAVAMAYLAEEIEPPGLGLAMGLYVGGTAFGGMMGRIGISVLTEFMGWRAALICLGVIGLAAAAGFAALLPASRNFVPRRGQAWSDHVGHWAAHLRQPGLPRLFAIAGLLMGAFVTVYNYIGFRLVLPPYDLNQTQIGLIFTAYVFGIVSSAVAGALADRFGRWPVMVSGMVCMGAGLMLTCVTPLGGVVAGIVGLTFGFFVAHAVASGWVGRLAVGSKGHASSLYLLSYYLGSSVMGSVGGWFWGHGGWWPVAGFTLVLVGLALWSAWGLRRVDVARQPGATMGA</sequence>
<organism evidence="10 11">
    <name type="scientific">Aquabacterium olei</name>
    <dbReference type="NCBI Taxonomy" id="1296669"/>
    <lineage>
        <taxon>Bacteria</taxon>
        <taxon>Pseudomonadati</taxon>
        <taxon>Pseudomonadota</taxon>
        <taxon>Betaproteobacteria</taxon>
        <taxon>Burkholderiales</taxon>
        <taxon>Aquabacterium</taxon>
    </lineage>
</organism>
<feature type="transmembrane region" description="Helical" evidence="8">
    <location>
        <begin position="118"/>
        <end position="140"/>
    </location>
</feature>
<evidence type="ECO:0000256" key="7">
    <source>
        <dbReference type="ARBA" id="ARBA00023136"/>
    </source>
</evidence>
<keyword evidence="11" id="KW-1185">Reference proteome</keyword>
<evidence type="ECO:0000256" key="1">
    <source>
        <dbReference type="ARBA" id="ARBA00004651"/>
    </source>
</evidence>
<dbReference type="PANTHER" id="PTHR43271">
    <property type="entry name" value="BLL2771 PROTEIN"/>
    <property type="match status" value="1"/>
</dbReference>
<dbReference type="Gene3D" id="1.20.1250.20">
    <property type="entry name" value="MFS general substrate transporter like domains"/>
    <property type="match status" value="1"/>
</dbReference>
<dbReference type="CDD" id="cd17324">
    <property type="entry name" value="MFS_NepI_like"/>
    <property type="match status" value="1"/>
</dbReference>
<feature type="transmembrane region" description="Helical" evidence="8">
    <location>
        <begin position="381"/>
        <end position="400"/>
    </location>
</feature>
<dbReference type="SUPFAM" id="SSF103473">
    <property type="entry name" value="MFS general substrate transporter"/>
    <property type="match status" value="1"/>
</dbReference>
<dbReference type="InterPro" id="IPR020846">
    <property type="entry name" value="MFS_dom"/>
</dbReference>
<evidence type="ECO:0000259" key="9">
    <source>
        <dbReference type="PROSITE" id="PS50850"/>
    </source>
</evidence>
<dbReference type="Proteomes" id="UP000244892">
    <property type="component" value="Chromosome"/>
</dbReference>
<dbReference type="InterPro" id="IPR036259">
    <property type="entry name" value="MFS_trans_sf"/>
</dbReference>
<dbReference type="GO" id="GO:0005886">
    <property type="term" value="C:plasma membrane"/>
    <property type="evidence" value="ECO:0007669"/>
    <property type="project" value="UniProtKB-SubCell"/>
</dbReference>
<feature type="transmembrane region" description="Helical" evidence="8">
    <location>
        <begin position="295"/>
        <end position="317"/>
    </location>
</feature>
<keyword evidence="3" id="KW-0813">Transport</keyword>
<feature type="transmembrane region" description="Helical" evidence="8">
    <location>
        <begin position="65"/>
        <end position="86"/>
    </location>
</feature>
<evidence type="ECO:0000313" key="10">
    <source>
        <dbReference type="EMBL" id="AWI52457.1"/>
    </source>
</evidence>
<evidence type="ECO:0000256" key="4">
    <source>
        <dbReference type="ARBA" id="ARBA00022475"/>
    </source>
</evidence>
<dbReference type="GO" id="GO:0022857">
    <property type="term" value="F:transmembrane transporter activity"/>
    <property type="evidence" value="ECO:0007669"/>
    <property type="project" value="InterPro"/>
</dbReference>
<dbReference type="InterPro" id="IPR011701">
    <property type="entry name" value="MFS"/>
</dbReference>
<protein>
    <submittedName>
        <fullName evidence="10">MFS transporter</fullName>
    </submittedName>
</protein>
<dbReference type="KEGG" id="aon:DEH84_02715"/>
<evidence type="ECO:0000256" key="2">
    <source>
        <dbReference type="ARBA" id="ARBA00008335"/>
    </source>
</evidence>
<evidence type="ECO:0000313" key="11">
    <source>
        <dbReference type="Proteomes" id="UP000244892"/>
    </source>
</evidence>
<feature type="transmembrane region" description="Helical" evidence="8">
    <location>
        <begin position="93"/>
        <end position="112"/>
    </location>
</feature>
<evidence type="ECO:0000256" key="3">
    <source>
        <dbReference type="ARBA" id="ARBA00022448"/>
    </source>
</evidence>
<reference evidence="10 11" key="1">
    <citation type="submission" date="2018-05" db="EMBL/GenBank/DDBJ databases">
        <title>complete genome sequence of Aquabacterium olei NBRC 110486.</title>
        <authorList>
            <person name="Tang B."/>
            <person name="Chang J."/>
            <person name="Zhang L."/>
            <person name="Yang H."/>
        </authorList>
    </citation>
    <scope>NUCLEOTIDE SEQUENCE [LARGE SCALE GENOMIC DNA]</scope>
    <source>
        <strain evidence="10 11">NBRC 110486</strain>
    </source>
</reference>
<feature type="transmembrane region" description="Helical" evidence="8">
    <location>
        <begin position="266"/>
        <end position="288"/>
    </location>
</feature>
<accession>A0A2U8FNF2</accession>
<feature type="transmembrane region" description="Helical" evidence="8">
    <location>
        <begin position="27"/>
        <end position="45"/>
    </location>
</feature>
<dbReference type="PANTHER" id="PTHR43271:SF1">
    <property type="entry name" value="INNER MEMBRANE TRANSPORT PROTEIN YNFM"/>
    <property type="match status" value="1"/>
</dbReference>
<feature type="transmembrane region" description="Helical" evidence="8">
    <location>
        <begin position="355"/>
        <end position="375"/>
    </location>
</feature>
<keyword evidence="5 8" id="KW-0812">Transmembrane</keyword>
<dbReference type="PROSITE" id="PS50850">
    <property type="entry name" value="MFS"/>
    <property type="match status" value="1"/>
</dbReference>
<name>A0A2U8FNF2_9BURK</name>
<evidence type="ECO:0000256" key="8">
    <source>
        <dbReference type="SAM" id="Phobius"/>
    </source>
</evidence>
<proteinExistence type="inferred from homology"/>
<feature type="transmembrane region" description="Helical" evidence="8">
    <location>
        <begin position="179"/>
        <end position="201"/>
    </location>
</feature>
<evidence type="ECO:0000256" key="5">
    <source>
        <dbReference type="ARBA" id="ARBA00022692"/>
    </source>
</evidence>
<keyword evidence="6 8" id="KW-1133">Transmembrane helix</keyword>
<feature type="transmembrane region" description="Helical" evidence="8">
    <location>
        <begin position="323"/>
        <end position="343"/>
    </location>
</feature>
<feature type="domain" description="Major facilitator superfamily (MFS) profile" evidence="9">
    <location>
        <begin position="23"/>
        <end position="403"/>
    </location>
</feature>
<comment type="similarity">
    <text evidence="2">Belongs to the major facilitator superfamily.</text>
</comment>
<dbReference type="OrthoDB" id="63984at2"/>
<feature type="transmembrane region" description="Helical" evidence="8">
    <location>
        <begin position="234"/>
        <end position="254"/>
    </location>
</feature>
<dbReference type="Pfam" id="PF07690">
    <property type="entry name" value="MFS_1"/>
    <property type="match status" value="1"/>
</dbReference>
<dbReference type="EMBL" id="CP029210">
    <property type="protein sequence ID" value="AWI52457.1"/>
    <property type="molecule type" value="Genomic_DNA"/>
</dbReference>
<evidence type="ECO:0000256" key="6">
    <source>
        <dbReference type="ARBA" id="ARBA00022989"/>
    </source>
</evidence>
<dbReference type="RefSeq" id="WP_109034553.1">
    <property type="nucleotide sequence ID" value="NZ_CP029210.1"/>
</dbReference>
<keyword evidence="4" id="KW-1003">Cell membrane</keyword>
<dbReference type="AlphaFoldDB" id="A0A2U8FNF2"/>
<feature type="transmembrane region" description="Helical" evidence="8">
    <location>
        <begin position="152"/>
        <end position="173"/>
    </location>
</feature>
<gene>
    <name evidence="10" type="ORF">DEH84_02715</name>
</gene>
<keyword evidence="7 8" id="KW-0472">Membrane</keyword>